<evidence type="ECO:0000256" key="9">
    <source>
        <dbReference type="ARBA" id="ARBA00023002"/>
    </source>
</evidence>
<feature type="active site" description="Proton donor" evidence="13">
    <location>
        <position position="103"/>
    </location>
</feature>
<dbReference type="PIRSF" id="PIRSF006621">
    <property type="entry name" value="Dus"/>
    <property type="match status" value="1"/>
</dbReference>
<dbReference type="GO" id="GO:0050660">
    <property type="term" value="F:flavin adenine dinucleotide binding"/>
    <property type="evidence" value="ECO:0007669"/>
    <property type="project" value="InterPro"/>
</dbReference>
<evidence type="ECO:0000256" key="13">
    <source>
        <dbReference type="PIRSR" id="PIRSR006621-1"/>
    </source>
</evidence>
<evidence type="ECO:0000256" key="10">
    <source>
        <dbReference type="ARBA" id="ARBA00048205"/>
    </source>
</evidence>
<feature type="domain" description="DUS-like FMN-binding" evidence="15">
    <location>
        <begin position="15"/>
        <end position="312"/>
    </location>
</feature>
<dbReference type="GO" id="GO:0017150">
    <property type="term" value="F:tRNA dihydrouridine synthase activity"/>
    <property type="evidence" value="ECO:0007669"/>
    <property type="project" value="InterPro"/>
</dbReference>
<evidence type="ECO:0000313" key="16">
    <source>
        <dbReference type="EMBL" id="SUX22017.1"/>
    </source>
</evidence>
<evidence type="ECO:0000256" key="7">
    <source>
        <dbReference type="ARBA" id="ARBA00022857"/>
    </source>
</evidence>
<evidence type="ECO:0000256" key="5">
    <source>
        <dbReference type="ARBA" id="ARBA00022643"/>
    </source>
</evidence>
<gene>
    <name evidence="16" type="primary">dus_2</name>
    <name evidence="16" type="ORF">NCTC13294_01147</name>
</gene>
<keyword evidence="8" id="KW-0694">RNA-binding</keyword>
<keyword evidence="3" id="KW-0820">tRNA-binding</keyword>
<feature type="binding site" evidence="14">
    <location>
        <position position="73"/>
    </location>
    <ligand>
        <name>FMN</name>
        <dbReference type="ChEBI" id="CHEBI:58210"/>
    </ligand>
</feature>
<evidence type="ECO:0000313" key="17">
    <source>
        <dbReference type="Proteomes" id="UP000254572"/>
    </source>
</evidence>
<organism evidence="16 17">
    <name type="scientific">Cardiobacterium valvarum</name>
    <dbReference type="NCBI Taxonomy" id="194702"/>
    <lineage>
        <taxon>Bacteria</taxon>
        <taxon>Pseudomonadati</taxon>
        <taxon>Pseudomonadota</taxon>
        <taxon>Gammaproteobacteria</taxon>
        <taxon>Cardiobacteriales</taxon>
        <taxon>Cardiobacteriaceae</taxon>
        <taxon>Cardiobacterium</taxon>
    </lineage>
</organism>
<evidence type="ECO:0000256" key="4">
    <source>
        <dbReference type="ARBA" id="ARBA00022630"/>
    </source>
</evidence>
<feature type="binding site" evidence="14">
    <location>
        <position position="142"/>
    </location>
    <ligand>
        <name>FMN</name>
        <dbReference type="ChEBI" id="CHEBI:58210"/>
    </ligand>
</feature>
<dbReference type="OrthoDB" id="9764501at2"/>
<dbReference type="PANTHER" id="PTHR45846">
    <property type="entry name" value="TRNA-DIHYDROURIDINE(47) SYNTHASE [NAD(P)(+)]-LIKE"/>
    <property type="match status" value="1"/>
</dbReference>
<evidence type="ECO:0000256" key="14">
    <source>
        <dbReference type="PIRSR" id="PIRSR006621-2"/>
    </source>
</evidence>
<reference evidence="16 17" key="1">
    <citation type="submission" date="2018-06" db="EMBL/GenBank/DDBJ databases">
        <authorList>
            <consortium name="Pathogen Informatics"/>
            <person name="Doyle S."/>
        </authorList>
    </citation>
    <scope>NUCLEOTIDE SEQUENCE [LARGE SCALE GENOMIC DNA]</scope>
    <source>
        <strain evidence="16 17">NCTC13294</strain>
    </source>
</reference>
<comment type="catalytic activity">
    <reaction evidence="11">
        <text>a 5,6-dihydrouridine in tRNA + NAD(+) = a uridine in tRNA + NADH + H(+)</text>
        <dbReference type="Rhea" id="RHEA:54452"/>
        <dbReference type="Rhea" id="RHEA-COMP:13339"/>
        <dbReference type="Rhea" id="RHEA-COMP:13887"/>
        <dbReference type="ChEBI" id="CHEBI:15378"/>
        <dbReference type="ChEBI" id="CHEBI:57540"/>
        <dbReference type="ChEBI" id="CHEBI:57945"/>
        <dbReference type="ChEBI" id="CHEBI:65315"/>
        <dbReference type="ChEBI" id="CHEBI:74443"/>
    </reaction>
</comment>
<dbReference type="EC" id="1.3.1.-" evidence="12"/>
<dbReference type="InterPro" id="IPR004652">
    <property type="entry name" value="DusB-like"/>
</dbReference>
<dbReference type="InterPro" id="IPR024036">
    <property type="entry name" value="tRNA-dHydroUridine_Synthase_C"/>
</dbReference>
<dbReference type="InterPro" id="IPR035587">
    <property type="entry name" value="DUS-like_FMN-bd"/>
</dbReference>
<comment type="cofactor">
    <cofactor evidence="1 12 14">
        <name>FMN</name>
        <dbReference type="ChEBI" id="CHEBI:58210"/>
    </cofactor>
</comment>
<evidence type="ECO:0000256" key="2">
    <source>
        <dbReference type="ARBA" id="ARBA00002790"/>
    </source>
</evidence>
<dbReference type="InterPro" id="IPR013785">
    <property type="entry name" value="Aldolase_TIM"/>
</dbReference>
<dbReference type="RefSeq" id="WP_115611467.1">
    <property type="nucleotide sequence ID" value="NZ_JBHLZC010000001.1"/>
</dbReference>
<keyword evidence="4 12" id="KW-0285">Flavoprotein</keyword>
<evidence type="ECO:0000259" key="15">
    <source>
        <dbReference type="Pfam" id="PF01207"/>
    </source>
</evidence>
<dbReference type="NCBIfam" id="TIGR00737">
    <property type="entry name" value="nifR3_yhdG"/>
    <property type="match status" value="1"/>
</dbReference>
<comment type="function">
    <text evidence="2 12">Catalyzes the synthesis of 5,6-dihydrouridine (D), a modified base found in the D-loop of most tRNAs, via the reduction of the C5-C6 double bond in target uridines.</text>
</comment>
<evidence type="ECO:0000256" key="12">
    <source>
        <dbReference type="PIRNR" id="PIRNR006621"/>
    </source>
</evidence>
<dbReference type="AlphaFoldDB" id="A0A381E651"/>
<dbReference type="InterPro" id="IPR001269">
    <property type="entry name" value="DUS_fam"/>
</dbReference>
<dbReference type="InterPro" id="IPR018517">
    <property type="entry name" value="tRNA_hU_synthase_CS"/>
</dbReference>
<dbReference type="Gene3D" id="3.20.20.70">
    <property type="entry name" value="Aldolase class I"/>
    <property type="match status" value="1"/>
</dbReference>
<dbReference type="PROSITE" id="PS01136">
    <property type="entry name" value="UPF0034"/>
    <property type="match status" value="1"/>
</dbReference>
<name>A0A381E651_9GAMM</name>
<feature type="binding site" evidence="14">
    <location>
        <begin position="18"/>
        <end position="20"/>
    </location>
    <ligand>
        <name>FMN</name>
        <dbReference type="ChEBI" id="CHEBI:58210"/>
    </ligand>
</feature>
<sequence>MLTLGRFTYPRPVILLAPMAGVSDLPFRRLCQANGADYSTAEMVSAKPDLLHTGLAQNRLQFDPDPRYPKIVQLVGGDPALMAEAALVMQAKGADIIDINLGCPAKTVARQQAGSALLADLGQAAKILAAVSRAVSIPVTVKTRLGYHDNQPTLLDLAAIAEDNGIAALAVHGRSRAQKYNGAADHAAIATLKNRTRLPVIANGDISDAAQAKTLIDRYGFDGLMIGRAALGDPWLFARCQAAVNGAPAPAADKNAQIRTHLHDLHRHYGAQATCIARKHLHAYLRGHPAYNALRTAVNRAADLAAQSAILDLAAIYCAPHTHRPAP</sequence>
<dbReference type="SUPFAM" id="SSF51395">
    <property type="entry name" value="FMN-linked oxidoreductases"/>
    <property type="match status" value="1"/>
</dbReference>
<dbReference type="EMBL" id="UFUW01000001">
    <property type="protein sequence ID" value="SUX22017.1"/>
    <property type="molecule type" value="Genomic_DNA"/>
</dbReference>
<keyword evidence="5 12" id="KW-0288">FMN</keyword>
<protein>
    <recommendedName>
        <fullName evidence="12">tRNA-dihydrouridine synthase</fullName>
        <ecNumber evidence="12">1.3.1.-</ecNumber>
    </recommendedName>
</protein>
<dbReference type="Proteomes" id="UP000254572">
    <property type="component" value="Unassembled WGS sequence"/>
</dbReference>
<evidence type="ECO:0000256" key="8">
    <source>
        <dbReference type="ARBA" id="ARBA00022884"/>
    </source>
</evidence>
<dbReference type="Gene3D" id="1.10.1200.80">
    <property type="entry name" value="Putative flavin oxidoreducatase, domain 2"/>
    <property type="match status" value="1"/>
</dbReference>
<evidence type="ECO:0000256" key="11">
    <source>
        <dbReference type="ARBA" id="ARBA00048802"/>
    </source>
</evidence>
<feature type="binding site" evidence="14">
    <location>
        <begin position="227"/>
        <end position="228"/>
    </location>
    <ligand>
        <name>FMN</name>
        <dbReference type="ChEBI" id="CHEBI:58210"/>
    </ligand>
</feature>
<evidence type="ECO:0000256" key="1">
    <source>
        <dbReference type="ARBA" id="ARBA00001917"/>
    </source>
</evidence>
<evidence type="ECO:0000256" key="3">
    <source>
        <dbReference type="ARBA" id="ARBA00022555"/>
    </source>
</evidence>
<evidence type="ECO:0000256" key="6">
    <source>
        <dbReference type="ARBA" id="ARBA00022694"/>
    </source>
</evidence>
<dbReference type="PANTHER" id="PTHR45846:SF1">
    <property type="entry name" value="TRNA-DIHYDROURIDINE(47) SYNTHASE [NAD(P)(+)]-LIKE"/>
    <property type="match status" value="1"/>
</dbReference>
<dbReference type="Pfam" id="PF01207">
    <property type="entry name" value="Dus"/>
    <property type="match status" value="1"/>
</dbReference>
<keyword evidence="17" id="KW-1185">Reference proteome</keyword>
<proteinExistence type="inferred from homology"/>
<comment type="catalytic activity">
    <reaction evidence="10">
        <text>a 5,6-dihydrouridine in tRNA + NADP(+) = a uridine in tRNA + NADPH + H(+)</text>
        <dbReference type="Rhea" id="RHEA:23624"/>
        <dbReference type="Rhea" id="RHEA-COMP:13339"/>
        <dbReference type="Rhea" id="RHEA-COMP:13887"/>
        <dbReference type="ChEBI" id="CHEBI:15378"/>
        <dbReference type="ChEBI" id="CHEBI:57783"/>
        <dbReference type="ChEBI" id="CHEBI:58349"/>
        <dbReference type="ChEBI" id="CHEBI:65315"/>
        <dbReference type="ChEBI" id="CHEBI:74443"/>
    </reaction>
</comment>
<comment type="similarity">
    <text evidence="12">Belongs to the dus family.</text>
</comment>
<keyword evidence="14" id="KW-0547">Nucleotide-binding</keyword>
<keyword evidence="6 12" id="KW-0819">tRNA processing</keyword>
<dbReference type="CDD" id="cd02801">
    <property type="entry name" value="DUS_like_FMN"/>
    <property type="match status" value="1"/>
</dbReference>
<accession>A0A381E651</accession>
<keyword evidence="9 12" id="KW-0560">Oxidoreductase</keyword>
<keyword evidence="7" id="KW-0521">NADP</keyword>
<feature type="binding site" evidence="14">
    <location>
        <position position="172"/>
    </location>
    <ligand>
        <name>FMN</name>
        <dbReference type="ChEBI" id="CHEBI:58210"/>
    </ligand>
</feature>
<dbReference type="GO" id="GO:0000049">
    <property type="term" value="F:tRNA binding"/>
    <property type="evidence" value="ECO:0007669"/>
    <property type="project" value="UniProtKB-KW"/>
</dbReference>